<organism evidence="2 3">
    <name type="scientific">Nocardioides cavernae</name>
    <dbReference type="NCBI Taxonomy" id="1921566"/>
    <lineage>
        <taxon>Bacteria</taxon>
        <taxon>Bacillati</taxon>
        <taxon>Actinomycetota</taxon>
        <taxon>Actinomycetes</taxon>
        <taxon>Propionibacteriales</taxon>
        <taxon>Nocardioidaceae</taxon>
        <taxon>Nocardioides</taxon>
    </lineage>
</organism>
<dbReference type="PANTHER" id="PTHR42815">
    <property type="entry name" value="FAD-BINDING, PUTATIVE (AFU_ORTHOLOGUE AFUA_6G07600)-RELATED"/>
    <property type="match status" value="1"/>
</dbReference>
<proteinExistence type="predicted"/>
<evidence type="ECO:0000259" key="1">
    <source>
        <dbReference type="Pfam" id="PF01243"/>
    </source>
</evidence>
<keyword evidence="3" id="KW-1185">Reference proteome</keyword>
<accession>A0ABR8NEY6</accession>
<sequence>MDYRDAHRALQDRFDTRRLADRLGSVAGDDLTAFTDFIEARDMFFLATSDADGQPQSSYKGGHPGFVRVIDPSTLAFPLYDGNGMFLSAGNVTENPLVGLLFIDFSNGSRLRLNGEASIDPSDPLLAEFPGAKLVVRVRAHAVFPNCRRYVHTHGPQERSVFVPVEGAQPPVPDWKLDEWFDGTLAKGDPALDATNPSAPSVPQF</sequence>
<dbReference type="Gene3D" id="2.30.110.10">
    <property type="entry name" value="Electron Transport, Fmn-binding Protein, Chain A"/>
    <property type="match status" value="1"/>
</dbReference>
<protein>
    <submittedName>
        <fullName evidence="2">Pyridoxamine 5'-phosphate oxidase family protein</fullName>
    </submittedName>
</protein>
<dbReference type="InterPro" id="IPR011576">
    <property type="entry name" value="Pyridox_Oxase_N"/>
</dbReference>
<feature type="domain" description="Pyridoxamine 5'-phosphate oxidase N-terminal" evidence="1">
    <location>
        <begin position="33"/>
        <end position="142"/>
    </location>
</feature>
<dbReference type="Pfam" id="PF01243">
    <property type="entry name" value="PNPOx_N"/>
    <property type="match status" value="1"/>
</dbReference>
<evidence type="ECO:0000313" key="2">
    <source>
        <dbReference type="EMBL" id="MBD3925024.1"/>
    </source>
</evidence>
<name>A0ABR8NEY6_9ACTN</name>
<dbReference type="SUPFAM" id="SSF50475">
    <property type="entry name" value="FMN-binding split barrel"/>
    <property type="match status" value="1"/>
</dbReference>
<evidence type="ECO:0000313" key="3">
    <source>
        <dbReference type="Proteomes" id="UP000618818"/>
    </source>
</evidence>
<dbReference type="RefSeq" id="WP_191194723.1">
    <property type="nucleotide sequence ID" value="NZ_JACXYZ010000001.1"/>
</dbReference>
<dbReference type="PANTHER" id="PTHR42815:SF2">
    <property type="entry name" value="FAD-BINDING, PUTATIVE (AFU_ORTHOLOGUE AFUA_6G07600)-RELATED"/>
    <property type="match status" value="1"/>
</dbReference>
<dbReference type="Proteomes" id="UP000618818">
    <property type="component" value="Unassembled WGS sequence"/>
</dbReference>
<gene>
    <name evidence="2" type="ORF">IEZ26_10365</name>
</gene>
<dbReference type="InterPro" id="IPR012349">
    <property type="entry name" value="Split_barrel_FMN-bd"/>
</dbReference>
<comment type="caution">
    <text evidence="2">The sequence shown here is derived from an EMBL/GenBank/DDBJ whole genome shotgun (WGS) entry which is preliminary data.</text>
</comment>
<reference evidence="2 3" key="1">
    <citation type="submission" date="2020-09" db="EMBL/GenBank/DDBJ databases">
        <title>novel species in genus Nocardioides.</title>
        <authorList>
            <person name="Zhang G."/>
        </authorList>
    </citation>
    <scope>NUCLEOTIDE SEQUENCE [LARGE SCALE GENOMIC DNA]</scope>
    <source>
        <strain evidence="2 3">KCTC 39551</strain>
    </source>
</reference>
<dbReference type="EMBL" id="JACXYZ010000001">
    <property type="protein sequence ID" value="MBD3925024.1"/>
    <property type="molecule type" value="Genomic_DNA"/>
</dbReference>